<evidence type="ECO:0000256" key="5">
    <source>
        <dbReference type="ARBA" id="ARBA00023136"/>
    </source>
</evidence>
<feature type="transmembrane region" description="Helical" evidence="6">
    <location>
        <begin position="292"/>
        <end position="321"/>
    </location>
</feature>
<keyword evidence="3 6" id="KW-0812">Transmembrane</keyword>
<proteinExistence type="predicted"/>
<dbReference type="Proteomes" id="UP001216390">
    <property type="component" value="Chromosome"/>
</dbReference>
<keyword evidence="8" id="KW-1185">Reference proteome</keyword>
<evidence type="ECO:0000256" key="3">
    <source>
        <dbReference type="ARBA" id="ARBA00022692"/>
    </source>
</evidence>
<dbReference type="PANTHER" id="PTHR30482:SF1">
    <property type="entry name" value="BRANCHED-CHAIN AMINO ACID TRANSPORT PERMEASE PROTEIN LIVM-RELATED"/>
    <property type="match status" value="1"/>
</dbReference>
<dbReference type="CDD" id="cd06582">
    <property type="entry name" value="TM_PBP1_LivH_like"/>
    <property type="match status" value="1"/>
</dbReference>
<dbReference type="AlphaFoldDB" id="A0AAE9Y8V1"/>
<keyword evidence="2" id="KW-1003">Cell membrane</keyword>
<feature type="transmembrane region" description="Helical" evidence="6">
    <location>
        <begin position="465"/>
        <end position="485"/>
    </location>
</feature>
<sequence length="732" mass="75777">MRATFYTALAGAALLTLPAVRAEPLSGAAWLVALALAVLGVVEHRPALTRVAAPVAGVLWLQVALFPLPSGQWAFGLVLGLMGSLVALGMALVYRANRVLNFAQAELGTAPTVLVVGLITFNGLSWWLAVPAGLAAAIALGIVVELAVIRRFTRAPRLILMVATIGLSQLLTFVSIILPRLWGETLVDQDIDVPIDVRLSDGPPALTGDHALALVVVPLVVAALAAFIRFTDVGVAIRAAADSNDRAALLGVPVRRLQTVVWCLATVLSFVGVLLRAGVVGLPVAATLSFGALLTALAALVLGNLTDLVAVGASAVALGLLEQGVLYNASDGLVAPVIGGVIVVGMLVRRLGSSRAASDTTATWRAADEVRPVPAELRHLPEVRWARAGLLAVAAVVVLAFPLLVSPSIQLRGVFIACFVLIAASVVVLTGWAGQVSLGQMSFVAVGAAVGAQATGGWGLDLSLALAMAGVAGALVAVVVGLPALRLRGPFLAVTTLAFALASSRYLLNRSRNSFLYAETLDRPQLFAVIDTTSQQTLYYVALAIAVLGLVAVHNIRTSRTGRVLLALRDNESGAAAYGIAVVRAKLSAFALSGFVAAVAGCVYVHALLGLSEQPFAPEVSFNVFTAAVVGGLGSLGGGVIGALFLYGGRWFLPPDWQLLPSALGVLLVLTFLPGGLGELVFRGRDALLRRVADRRGLVVPSLVADVREDVDPDEVPPLVDAAEHVPEELVP</sequence>
<feature type="transmembrane region" description="Helical" evidence="6">
    <location>
        <begin position="101"/>
        <end position="120"/>
    </location>
</feature>
<name>A0AAE9Y8V1_9ACTN</name>
<feature type="transmembrane region" description="Helical" evidence="6">
    <location>
        <begin position="73"/>
        <end position="94"/>
    </location>
</feature>
<comment type="subcellular location">
    <subcellularLocation>
        <location evidence="1">Cell membrane</location>
        <topology evidence="1">Multi-pass membrane protein</topology>
    </subcellularLocation>
</comment>
<reference evidence="7" key="1">
    <citation type="submission" date="2023-01" db="EMBL/GenBank/DDBJ databases">
        <title>The diversity of Class Acidimicrobiia in South China Sea sediment environments and the proposal of Iamia marina sp. nov., a novel species of the genus Iamia.</title>
        <authorList>
            <person name="He Y."/>
            <person name="Tian X."/>
        </authorList>
    </citation>
    <scope>NUCLEOTIDE SEQUENCE</scope>
    <source>
        <strain evidence="7">DSM 19957</strain>
    </source>
</reference>
<feature type="transmembrane region" description="Helical" evidence="6">
    <location>
        <begin position="385"/>
        <end position="406"/>
    </location>
</feature>
<dbReference type="Pfam" id="PF02653">
    <property type="entry name" value="BPD_transp_2"/>
    <property type="match status" value="2"/>
</dbReference>
<feature type="transmembrane region" description="Helical" evidence="6">
    <location>
        <begin position="537"/>
        <end position="556"/>
    </location>
</feature>
<dbReference type="KEGG" id="ima:PO878_08385"/>
<keyword evidence="5 6" id="KW-0472">Membrane</keyword>
<feature type="transmembrane region" description="Helical" evidence="6">
    <location>
        <begin position="126"/>
        <end position="146"/>
    </location>
</feature>
<evidence type="ECO:0000256" key="6">
    <source>
        <dbReference type="SAM" id="Phobius"/>
    </source>
</evidence>
<feature type="transmembrane region" description="Helical" evidence="6">
    <location>
        <begin position="659"/>
        <end position="682"/>
    </location>
</feature>
<keyword evidence="4 6" id="KW-1133">Transmembrane helix</keyword>
<evidence type="ECO:0000256" key="1">
    <source>
        <dbReference type="ARBA" id="ARBA00004651"/>
    </source>
</evidence>
<feature type="transmembrane region" description="Helical" evidence="6">
    <location>
        <begin position="624"/>
        <end position="647"/>
    </location>
</feature>
<feature type="transmembrane region" description="Helical" evidence="6">
    <location>
        <begin position="210"/>
        <end position="228"/>
    </location>
</feature>
<dbReference type="GO" id="GO:0015658">
    <property type="term" value="F:branched-chain amino acid transmembrane transporter activity"/>
    <property type="evidence" value="ECO:0007669"/>
    <property type="project" value="InterPro"/>
</dbReference>
<feature type="transmembrane region" description="Helical" evidence="6">
    <location>
        <begin position="491"/>
        <end position="508"/>
    </location>
</feature>
<dbReference type="CDD" id="cd06581">
    <property type="entry name" value="TM_PBP1_LivM_like"/>
    <property type="match status" value="1"/>
</dbReference>
<feature type="transmembrane region" description="Helical" evidence="6">
    <location>
        <begin position="260"/>
        <end position="286"/>
    </location>
</feature>
<accession>A0AAE9Y8V1</accession>
<feature type="transmembrane region" description="Helical" evidence="6">
    <location>
        <begin position="158"/>
        <end position="178"/>
    </location>
</feature>
<evidence type="ECO:0000313" key="7">
    <source>
        <dbReference type="EMBL" id="WCO68742.1"/>
    </source>
</evidence>
<evidence type="ECO:0000256" key="2">
    <source>
        <dbReference type="ARBA" id="ARBA00022475"/>
    </source>
</evidence>
<dbReference type="PANTHER" id="PTHR30482">
    <property type="entry name" value="HIGH-AFFINITY BRANCHED-CHAIN AMINO ACID TRANSPORT SYSTEM PERMEASE"/>
    <property type="match status" value="1"/>
</dbReference>
<protein>
    <submittedName>
        <fullName evidence="7">ABC transporter permease</fullName>
    </submittedName>
</protein>
<dbReference type="InterPro" id="IPR001851">
    <property type="entry name" value="ABC_transp_permease"/>
</dbReference>
<evidence type="ECO:0000256" key="4">
    <source>
        <dbReference type="ARBA" id="ARBA00022989"/>
    </source>
</evidence>
<feature type="transmembrane region" description="Helical" evidence="6">
    <location>
        <begin position="333"/>
        <end position="352"/>
    </location>
</feature>
<evidence type="ECO:0000313" key="8">
    <source>
        <dbReference type="Proteomes" id="UP001216390"/>
    </source>
</evidence>
<organism evidence="7 8">
    <name type="scientific">Iamia majanohamensis</name>
    <dbReference type="NCBI Taxonomy" id="467976"/>
    <lineage>
        <taxon>Bacteria</taxon>
        <taxon>Bacillati</taxon>
        <taxon>Actinomycetota</taxon>
        <taxon>Acidimicrobiia</taxon>
        <taxon>Acidimicrobiales</taxon>
        <taxon>Iamiaceae</taxon>
        <taxon>Iamia</taxon>
    </lineage>
</organism>
<gene>
    <name evidence="7" type="ORF">PO878_08385</name>
</gene>
<dbReference type="RefSeq" id="WP_272738258.1">
    <property type="nucleotide sequence ID" value="NZ_CP116942.1"/>
</dbReference>
<dbReference type="GO" id="GO:0005886">
    <property type="term" value="C:plasma membrane"/>
    <property type="evidence" value="ECO:0007669"/>
    <property type="project" value="UniProtKB-SubCell"/>
</dbReference>
<feature type="transmembrane region" description="Helical" evidence="6">
    <location>
        <begin position="589"/>
        <end position="612"/>
    </location>
</feature>
<feature type="transmembrane region" description="Helical" evidence="6">
    <location>
        <begin position="413"/>
        <end position="432"/>
    </location>
</feature>
<dbReference type="EMBL" id="CP116942">
    <property type="protein sequence ID" value="WCO68742.1"/>
    <property type="molecule type" value="Genomic_DNA"/>
</dbReference>
<dbReference type="InterPro" id="IPR043428">
    <property type="entry name" value="LivM-like"/>
</dbReference>